<evidence type="ECO:0000256" key="1">
    <source>
        <dbReference type="SAM" id="Phobius"/>
    </source>
</evidence>
<dbReference type="STRING" id="1802301.A2664_04030"/>
<evidence type="ECO:0000313" key="3">
    <source>
        <dbReference type="Proteomes" id="UP000178873"/>
    </source>
</evidence>
<keyword evidence="1" id="KW-0472">Membrane</keyword>
<dbReference type="AlphaFoldDB" id="A0A1G2M3V6"/>
<sequence>MPDLFGRTHLRGSRLAYRRREKYFIYAVLITLCTGLFFIVLAQTANRSRFLVTQIAVLGTEQTSVQQVQQLAGTVLNNSYLSLFPKRNAFLIPRGKLTANLKNAFPAIEEVTLERTSLSSLDIMIRERTAFALWCRKSGTPVSAEDCYFLDANGFLFTQAPHFSTDVYMRFIGGIASSTEINPIGMRLFTPVRFKEVTYFLESLASLGLEARVVDIEQISRNDIDFRITLSNGTHVLVSGRRDLNTTLADMSVFFHSQNIVISTPHFLDTADYVDFRFADKVYYKLR</sequence>
<keyword evidence="1" id="KW-0812">Transmembrane</keyword>
<dbReference type="EMBL" id="MHRF01000013">
    <property type="protein sequence ID" value="OHA17752.1"/>
    <property type="molecule type" value="Genomic_DNA"/>
</dbReference>
<feature type="transmembrane region" description="Helical" evidence="1">
    <location>
        <begin position="23"/>
        <end position="42"/>
    </location>
</feature>
<comment type="caution">
    <text evidence="2">The sequence shown here is derived from an EMBL/GenBank/DDBJ whole genome shotgun (WGS) entry which is preliminary data.</text>
</comment>
<evidence type="ECO:0000313" key="2">
    <source>
        <dbReference type="EMBL" id="OHA17752.1"/>
    </source>
</evidence>
<dbReference type="Proteomes" id="UP000178873">
    <property type="component" value="Unassembled WGS sequence"/>
</dbReference>
<proteinExistence type="predicted"/>
<protein>
    <submittedName>
        <fullName evidence="2">Uncharacterized protein</fullName>
    </submittedName>
</protein>
<reference evidence="2 3" key="1">
    <citation type="journal article" date="2016" name="Nat. Commun.">
        <title>Thousands of microbial genomes shed light on interconnected biogeochemical processes in an aquifer system.</title>
        <authorList>
            <person name="Anantharaman K."/>
            <person name="Brown C.T."/>
            <person name="Hug L.A."/>
            <person name="Sharon I."/>
            <person name="Castelle C.J."/>
            <person name="Probst A.J."/>
            <person name="Thomas B.C."/>
            <person name="Singh A."/>
            <person name="Wilkins M.J."/>
            <person name="Karaoz U."/>
            <person name="Brodie E.L."/>
            <person name="Williams K.H."/>
            <person name="Hubbard S.S."/>
            <person name="Banfield J.F."/>
        </authorList>
    </citation>
    <scope>NUCLEOTIDE SEQUENCE [LARGE SCALE GENOMIC DNA]</scope>
</reference>
<accession>A0A1G2M3V6</accession>
<keyword evidence="1" id="KW-1133">Transmembrane helix</keyword>
<organism evidence="2 3">
    <name type="scientific">Candidatus Taylorbacteria bacterium RIFCSPHIGHO2_01_FULL_46_22b</name>
    <dbReference type="NCBI Taxonomy" id="1802301"/>
    <lineage>
        <taxon>Bacteria</taxon>
        <taxon>Candidatus Tayloriibacteriota</taxon>
    </lineage>
</organism>
<gene>
    <name evidence="2" type="ORF">A2664_04030</name>
</gene>
<name>A0A1G2M3V6_9BACT</name>